<evidence type="ECO:0000313" key="13">
    <source>
        <dbReference type="Proteomes" id="UP000054251"/>
    </source>
</evidence>
<keyword evidence="2 8" id="KW-0547">Nucleotide-binding</keyword>
<dbReference type="Pfam" id="PF00063">
    <property type="entry name" value="Myosin_head"/>
    <property type="match status" value="1"/>
</dbReference>
<evidence type="ECO:0000256" key="6">
    <source>
        <dbReference type="ARBA" id="ARBA00023175"/>
    </source>
</evidence>
<dbReference type="EMBL" id="LMYN01000014">
    <property type="protein sequence ID" value="KSA03129.1"/>
    <property type="molecule type" value="Genomic_DNA"/>
</dbReference>
<sequence>MSTEDDGFNSKNWVWVPDDNNFFSKGYITDYLQDGNCKVTIIDGNHETNKIVESDKLENCNPTKFNKCDDMAELTHLNEPSVVYNLYLRYNDDLIYTYSGLFLVAINPYKSLPIYEKKVLKKFHNHEYERPPPHIFATAEGTYRNLLSNHKDQSILVTGESGAGKTENTKKIIQYLSSITSIDNTMKNNNHTIDIKILQANPILESFGNAKTIKNNNSSRFGKFIKIYFSSEGIINGANIDYYLLEKSRVVGQSEEERNYHIFYQFIKGLDKSKLKGFGLSDDVKNYNYLSGSKTNIPNTDDAKDFNFLVDAFNTMGFTDKEVTNILSILAIILHLGNLEFNSWKAEQASFKADAPIDIIIDLLGISRQDFLDNILRPKVKAGREFVQKSKKAPEVKYAVDALAKHLYERVFQYIIERINDNLKNETHQGTLNFIGVLDIAGFEIFKQNSFEQLCINYTNEKLQQYFNHHSFILEQSEYLREDIQWEFIDFGQDLQPTIDLIETRNPMGVLEILNEECMVPKASDKTFIEKLAANWGKGQSSKFQQNKLKNGFIIHHYAGKVEYNVDNWLQKNNDPVNENVLKLLPFSENQFVKDLFINDEHLVQNNSNKRRLKTTSQKHKEQLSSLMDQLSRTEPHFVRCILPNLEKKPNKLDKNLILHQLRCNGVLEGIRITRAGYPNRMTFDDFCSRYSILNKKEVFTKNTKTNSELILKHVHLDVDSYKVGITKIFFKNGILGKLEELRDLSLKSTFTDLQSLIRGNSTRASMKSKISEIQSSQLLARTFKTMDESLNLSPWMDLFIHIKPLLEDSVKVLDTKEMNENLKRANDKLEDTLKSKEKLESENERLRNQMNKLENEIIATTSMVKERDSLVEKLKKLEQEGIKNISELKNKIESTKQESSKLSNDNSAIEKKLEESYKKIKQNESQINELNDKHSASSSRIAELESSIRLHEEEKLKHKSLIANLEKEHSTSRELVDLEANKLRDLNQQLKSQLQSIETKHSELVPEHESLTKKLTSLKESIAIDKNSGTEKEKEIKSLRSNAEASEKQINELQSQLTEMKAYSDKIKSELAQVTRDLKLKEDTYKKLENESSQLKKEVKSLRDTENSLKQKHAKERIDLQDISLLREKLATAVNENTTITKSLESLKTEYESSKKANAEYTNQIVTLNHKLKELEIFAKENEKEKENLPPEPSFKGEYANMKLKLNEHSAMLRKEKFENKKLSEELNMLKARKSFEESKNEASLNRRSLAIGEGISLRSGVDTLNEEIESLKLKLEQEEANSQRAENYAIELQKKLNKLQSTRGINSWTDYEKKYRDSQVRVTELEKKFQDILTTDESVSIPSPLSKSENLSRSSMSLSSSNQDFVKIYQDITKTLKSTREELTVAKSEILRLKSLLRESEDELYDAKRLSFRSSVSNYEEELAQLKVRNDSLFSQNSDINRSLELYKKRSDEYYRKLELAESAVQISKRHEQAAIRELTEIKNQLKLAREESRASQIMIKEIRNENSVLEEKINDKNFELQKVKSRMSVVNDKLDYHTKNYGNKELNEKYKEEIRNLHKDLNFKMETETNLVKENKRLQLDYEDLVAEKDSLDKELSLKLAKLSELEYLSSDLAKKLRVLDNEKVIHERKINNLSKQITSLKELVTETTSQRDELLETKETLEEQIIQLNQKLDDNATQIHQYESDMSILRDHLENQREASTTMRSELNQSKILSRGDIQDYQKVKREVLITSEENDSLKRVNKELSSKVQILEEKLYGNEQLKYWETKVNDLTRDLDISHNENYNTSKTIKNLEREIKKLEIRVENESQLTKKYNDENFDYQNKVSHYKSTIDILHNESMEKDLLLKASERENLEMKENMLMLEREVLSLKERVEINT</sequence>
<dbReference type="OrthoDB" id="6108017at2759"/>
<dbReference type="GO" id="GO:0051015">
    <property type="term" value="F:actin filament binding"/>
    <property type="evidence" value="ECO:0007669"/>
    <property type="project" value="TreeGrafter"/>
</dbReference>
<dbReference type="SUPFAM" id="SSF52540">
    <property type="entry name" value="P-loop containing nucleoside triphosphate hydrolases"/>
    <property type="match status" value="1"/>
</dbReference>
<feature type="coiled-coil region" evidence="9">
    <location>
        <begin position="813"/>
        <end position="1001"/>
    </location>
</feature>
<evidence type="ECO:0000259" key="11">
    <source>
        <dbReference type="PROSITE" id="PS51456"/>
    </source>
</evidence>
<gene>
    <name evidence="12" type="ORF">AC631_01142</name>
</gene>
<dbReference type="CDD" id="cd01377">
    <property type="entry name" value="MYSc_class_II"/>
    <property type="match status" value="1"/>
</dbReference>
<dbReference type="Gene3D" id="1.20.58.530">
    <property type="match status" value="1"/>
</dbReference>
<keyword evidence="5 8" id="KW-0518">Myosin</keyword>
<feature type="coiled-coil region" evidence="9">
    <location>
        <begin position="1787"/>
        <end position="1821"/>
    </location>
</feature>
<feature type="coiled-coil region" evidence="9">
    <location>
        <begin position="1371"/>
        <end position="1522"/>
    </location>
</feature>
<dbReference type="Gene3D" id="3.40.850.10">
    <property type="entry name" value="Kinesin motor domain"/>
    <property type="match status" value="1"/>
</dbReference>
<dbReference type="RefSeq" id="XP_015469231.1">
    <property type="nucleotide sequence ID" value="XM_015609972.1"/>
</dbReference>
<evidence type="ECO:0000256" key="5">
    <source>
        <dbReference type="ARBA" id="ARBA00023123"/>
    </source>
</evidence>
<dbReference type="PROSITE" id="PS50096">
    <property type="entry name" value="IQ"/>
    <property type="match status" value="1"/>
</dbReference>
<dbReference type="PANTHER" id="PTHR13140:SF857">
    <property type="entry name" value="MYOSIN-11"/>
    <property type="match status" value="1"/>
</dbReference>
<dbReference type="GeneID" id="26838151"/>
<dbReference type="InterPro" id="IPR001609">
    <property type="entry name" value="Myosin_head_motor_dom-like"/>
</dbReference>
<dbReference type="PRINTS" id="PR00193">
    <property type="entry name" value="MYOSINHEAVY"/>
</dbReference>
<dbReference type="Proteomes" id="UP000054251">
    <property type="component" value="Unassembled WGS sequence"/>
</dbReference>
<dbReference type="Gene3D" id="1.10.10.820">
    <property type="match status" value="1"/>
</dbReference>
<feature type="region of interest" description="Disordered" evidence="10">
    <location>
        <begin position="1027"/>
        <end position="1046"/>
    </location>
</feature>
<feature type="domain" description="Myosin motor" evidence="11">
    <location>
        <begin position="66"/>
        <end position="744"/>
    </location>
</feature>
<keyword evidence="13" id="KW-1185">Reference proteome</keyword>
<dbReference type="SMART" id="SM00242">
    <property type="entry name" value="MYSc"/>
    <property type="match status" value="1"/>
</dbReference>
<keyword evidence="6 8" id="KW-0505">Motor protein</keyword>
<dbReference type="GO" id="GO:0000146">
    <property type="term" value="F:microfilament motor activity"/>
    <property type="evidence" value="ECO:0007669"/>
    <property type="project" value="TreeGrafter"/>
</dbReference>
<feature type="region of interest" description="Actin-binding" evidence="8">
    <location>
        <begin position="624"/>
        <end position="646"/>
    </location>
</feature>
<dbReference type="PROSITE" id="PS51456">
    <property type="entry name" value="MYOSIN_MOTOR"/>
    <property type="match status" value="1"/>
</dbReference>
<dbReference type="GO" id="GO:0016459">
    <property type="term" value="C:myosin complex"/>
    <property type="evidence" value="ECO:0007669"/>
    <property type="project" value="UniProtKB-KW"/>
</dbReference>
<evidence type="ECO:0000256" key="7">
    <source>
        <dbReference type="ARBA" id="ARBA00023203"/>
    </source>
</evidence>
<keyword evidence="7 8" id="KW-0009">Actin-binding</keyword>
<feature type="coiled-coil region" evidence="9">
    <location>
        <begin position="1145"/>
        <end position="1304"/>
    </location>
</feature>
<protein>
    <recommendedName>
        <fullName evidence="11">Myosin motor domain-containing protein</fullName>
    </recommendedName>
</protein>
<evidence type="ECO:0000256" key="9">
    <source>
        <dbReference type="SAM" id="Coils"/>
    </source>
</evidence>
<accession>A0A0V1Q3U2</accession>
<proteinExistence type="inferred from homology"/>
<feature type="binding site" evidence="8">
    <location>
        <begin position="159"/>
        <end position="166"/>
    </location>
    <ligand>
        <name>ATP</name>
        <dbReference type="ChEBI" id="CHEBI:30616"/>
    </ligand>
</feature>
<evidence type="ECO:0000256" key="2">
    <source>
        <dbReference type="ARBA" id="ARBA00022741"/>
    </source>
</evidence>
<organism evidence="12 13">
    <name type="scientific">Debaryomyces fabryi</name>
    <dbReference type="NCBI Taxonomy" id="58627"/>
    <lineage>
        <taxon>Eukaryota</taxon>
        <taxon>Fungi</taxon>
        <taxon>Dikarya</taxon>
        <taxon>Ascomycota</taxon>
        <taxon>Saccharomycotina</taxon>
        <taxon>Pichiomycetes</taxon>
        <taxon>Debaryomycetaceae</taxon>
        <taxon>Debaryomyces</taxon>
    </lineage>
</organism>
<evidence type="ECO:0000256" key="1">
    <source>
        <dbReference type="ARBA" id="ARBA00008314"/>
    </source>
</evidence>
<feature type="compositionally biased region" description="Basic and acidic residues" evidence="10">
    <location>
        <begin position="1029"/>
        <end position="1039"/>
    </location>
</feature>
<dbReference type="PANTHER" id="PTHR13140">
    <property type="entry name" value="MYOSIN"/>
    <property type="match status" value="1"/>
</dbReference>
<dbReference type="GO" id="GO:0007015">
    <property type="term" value="P:actin filament organization"/>
    <property type="evidence" value="ECO:0007669"/>
    <property type="project" value="TreeGrafter"/>
</dbReference>
<dbReference type="FunFam" id="1.10.10.820:FF:000001">
    <property type="entry name" value="Myosin heavy chain"/>
    <property type="match status" value="1"/>
</dbReference>
<dbReference type="GO" id="GO:0005737">
    <property type="term" value="C:cytoplasm"/>
    <property type="evidence" value="ECO:0007669"/>
    <property type="project" value="TreeGrafter"/>
</dbReference>
<evidence type="ECO:0000256" key="8">
    <source>
        <dbReference type="PROSITE-ProRule" id="PRU00782"/>
    </source>
</evidence>
<dbReference type="GO" id="GO:0016020">
    <property type="term" value="C:membrane"/>
    <property type="evidence" value="ECO:0007669"/>
    <property type="project" value="TreeGrafter"/>
</dbReference>
<keyword evidence="3 8" id="KW-0067">ATP-binding</keyword>
<evidence type="ECO:0000256" key="3">
    <source>
        <dbReference type="ARBA" id="ARBA00022840"/>
    </source>
</evidence>
<keyword evidence="4 9" id="KW-0175">Coiled coil</keyword>
<dbReference type="InterPro" id="IPR027417">
    <property type="entry name" value="P-loop_NTPase"/>
</dbReference>
<evidence type="ECO:0000313" key="12">
    <source>
        <dbReference type="EMBL" id="KSA03129.1"/>
    </source>
</evidence>
<comment type="caution">
    <text evidence="12">The sequence shown here is derived from an EMBL/GenBank/DDBJ whole genome shotgun (WGS) entry which is preliminary data.</text>
</comment>
<evidence type="ECO:0000256" key="10">
    <source>
        <dbReference type="SAM" id="MobiDB-lite"/>
    </source>
</evidence>
<feature type="coiled-coil region" evidence="9">
    <location>
        <begin position="1550"/>
        <end position="1703"/>
    </location>
</feature>
<dbReference type="Gene3D" id="1.20.5.4820">
    <property type="match status" value="1"/>
</dbReference>
<dbReference type="InterPro" id="IPR036961">
    <property type="entry name" value="Kinesin_motor_dom_sf"/>
</dbReference>
<dbReference type="GO" id="GO:0005524">
    <property type="term" value="F:ATP binding"/>
    <property type="evidence" value="ECO:0007669"/>
    <property type="project" value="UniProtKB-UniRule"/>
</dbReference>
<reference evidence="12 13" key="1">
    <citation type="submission" date="2015-11" db="EMBL/GenBank/DDBJ databases">
        <title>The genome of Debaryomyces fabryi.</title>
        <authorList>
            <person name="Tafer H."/>
            <person name="Lopandic K."/>
        </authorList>
    </citation>
    <scope>NUCLEOTIDE SEQUENCE [LARGE SCALE GENOMIC DNA]</scope>
    <source>
        <strain evidence="12 13">CBS 789</strain>
    </source>
</reference>
<feature type="coiled-coil region" evidence="9">
    <location>
        <begin position="1850"/>
        <end position="1877"/>
    </location>
</feature>
<name>A0A0V1Q3U2_9ASCO</name>
<evidence type="ECO:0000256" key="4">
    <source>
        <dbReference type="ARBA" id="ARBA00023054"/>
    </source>
</evidence>
<comment type="similarity">
    <text evidence="1 8">Belongs to the TRAFAC class myosin-kinesin ATPase superfamily. Myosin family.</text>
</comment>
<dbReference type="Gene3D" id="1.20.120.720">
    <property type="entry name" value="Myosin VI head, motor domain, U50 subdomain"/>
    <property type="match status" value="1"/>
</dbReference>